<dbReference type="InterPro" id="IPR006805">
    <property type="entry name" value="Anth_synth_I_N"/>
</dbReference>
<dbReference type="Proteomes" id="UP000306192">
    <property type="component" value="Unassembled WGS sequence"/>
</dbReference>
<feature type="region of interest" description="Disordered" evidence="1">
    <location>
        <begin position="39"/>
        <end position="61"/>
    </location>
</feature>
<feature type="compositionally biased region" description="Low complexity" evidence="1">
    <location>
        <begin position="39"/>
        <end position="48"/>
    </location>
</feature>
<feature type="domain" description="Anthranilate synthase component I N-terminal" evidence="3">
    <location>
        <begin position="13"/>
        <end position="151"/>
    </location>
</feature>
<dbReference type="GO" id="GO:0000162">
    <property type="term" value="P:L-tryptophan biosynthetic process"/>
    <property type="evidence" value="ECO:0007669"/>
    <property type="project" value="TreeGrafter"/>
</dbReference>
<dbReference type="AlphaFoldDB" id="A0A4T2BGX7"/>
<sequence length="490" mass="50990">MLRRIVCRTLERWVDPQTVFAALYASEPVAFWLDSSSSSSNSSSAADGPRPDGGPAGTMSYMGAPATAEAVRDIPAASVFEFLRDEVGAPTLEGGEAAPGAFRLGWVGWLGYEVGAVALGTKRSMSRFPDARFMRIDRAIAFDHELHTVTLMFVAGGGDGVKAGDTEEWADVTAQRVAALAEGGAAGEPAVAAVPASAPAPDAVAASTVLWRHQRAEYIELVRSCQALISAGSAYQLCLTNEITVAVHPEPFATYRALRAVNATHHGGFLRFDDVSLLSSSPEQFLRITPAGAITTKPIKGTRPRGVDANGAGLPAPDDDALRDELLASVKERAENVMIVDLMRNDLGRVAVTGSVSVPRLFDVESYRSVHQLVSTVEAQLAPGLSAVDAVEAAFPAGSMTGAPKISAMNLLAGLEAGPRGIYAGAFGSFGFDGAVDLAMSIRSIVLSPEGASIGTGGGITALSVPEEEFDEIEVKAAPLLRALGVAGIV</sequence>
<feature type="domain" description="Chorismate-utilising enzyme C-terminal" evidence="2">
    <location>
        <begin position="215"/>
        <end position="476"/>
    </location>
</feature>
<dbReference type="InterPro" id="IPR019999">
    <property type="entry name" value="Anth_synth_I-like"/>
</dbReference>
<dbReference type="Pfam" id="PF00425">
    <property type="entry name" value="Chorismate_bind"/>
    <property type="match status" value="1"/>
</dbReference>
<dbReference type="PANTHER" id="PTHR11236">
    <property type="entry name" value="AMINOBENZOATE/ANTHRANILATE SYNTHASE"/>
    <property type="match status" value="1"/>
</dbReference>
<proteinExistence type="predicted"/>
<name>A0A4T2BGX7_9MICO</name>
<dbReference type="RefSeq" id="WP_136643512.1">
    <property type="nucleotide sequence ID" value="NZ_QYRT01000050.1"/>
</dbReference>
<gene>
    <name evidence="4" type="ORF">D4765_17060</name>
</gene>
<dbReference type="InterPro" id="IPR005801">
    <property type="entry name" value="ADC_synthase"/>
</dbReference>
<evidence type="ECO:0000313" key="4">
    <source>
        <dbReference type="EMBL" id="TIH30595.1"/>
    </source>
</evidence>
<dbReference type="GO" id="GO:0046820">
    <property type="term" value="F:4-amino-4-deoxychorismate synthase activity"/>
    <property type="evidence" value="ECO:0007669"/>
    <property type="project" value="TreeGrafter"/>
</dbReference>
<dbReference type="GO" id="GO:0008153">
    <property type="term" value="P:4-aminobenzoate biosynthetic process"/>
    <property type="evidence" value="ECO:0007669"/>
    <property type="project" value="TreeGrafter"/>
</dbReference>
<dbReference type="EMBL" id="QYRT01000050">
    <property type="protein sequence ID" value="TIH30595.1"/>
    <property type="molecule type" value="Genomic_DNA"/>
</dbReference>
<dbReference type="InterPro" id="IPR015890">
    <property type="entry name" value="Chorismate_C"/>
</dbReference>
<dbReference type="PRINTS" id="PR00095">
    <property type="entry name" value="ANTSNTHASEI"/>
</dbReference>
<evidence type="ECO:0000313" key="5">
    <source>
        <dbReference type="Proteomes" id="UP000306192"/>
    </source>
</evidence>
<keyword evidence="5" id="KW-1185">Reference proteome</keyword>
<accession>A0A4T2BGX7</accession>
<dbReference type="Gene3D" id="3.60.120.10">
    <property type="entry name" value="Anthranilate synthase"/>
    <property type="match status" value="1"/>
</dbReference>
<dbReference type="SUPFAM" id="SSF56322">
    <property type="entry name" value="ADC synthase"/>
    <property type="match status" value="1"/>
</dbReference>
<dbReference type="GO" id="GO:0005737">
    <property type="term" value="C:cytoplasm"/>
    <property type="evidence" value="ECO:0007669"/>
    <property type="project" value="TreeGrafter"/>
</dbReference>
<reference evidence="4 5" key="1">
    <citation type="journal article" date="2019" name="Microorganisms">
        <title>Systematic Affiliation and Genome Analysis of Subtercola vilae DB165(T) with Particular Emphasis on Cold Adaptation of an Isolate from a High-Altitude Cold Volcano Lake.</title>
        <authorList>
            <person name="Villalobos A.S."/>
            <person name="Wiese J."/>
            <person name="Imhoff J.F."/>
            <person name="Dorador C."/>
            <person name="Keller A."/>
            <person name="Hentschel U."/>
        </authorList>
    </citation>
    <scope>NUCLEOTIDE SEQUENCE [LARGE SCALE GENOMIC DNA]</scope>
    <source>
        <strain evidence="4 5">DB165</strain>
    </source>
</reference>
<evidence type="ECO:0000256" key="1">
    <source>
        <dbReference type="SAM" id="MobiDB-lite"/>
    </source>
</evidence>
<dbReference type="Pfam" id="PF04715">
    <property type="entry name" value="Anth_synt_I_N"/>
    <property type="match status" value="1"/>
</dbReference>
<comment type="caution">
    <text evidence="4">The sequence shown here is derived from an EMBL/GenBank/DDBJ whole genome shotgun (WGS) entry which is preliminary data.</text>
</comment>
<evidence type="ECO:0000259" key="2">
    <source>
        <dbReference type="Pfam" id="PF00425"/>
    </source>
</evidence>
<evidence type="ECO:0000259" key="3">
    <source>
        <dbReference type="Pfam" id="PF04715"/>
    </source>
</evidence>
<protein>
    <submittedName>
        <fullName evidence="4">Anthranilate synthase component I family protein</fullName>
    </submittedName>
</protein>
<dbReference type="OrthoDB" id="3518032at2"/>
<dbReference type="PANTHER" id="PTHR11236:SF18">
    <property type="entry name" value="AMINODEOXYCHORISMATE SYNTHASE"/>
    <property type="match status" value="1"/>
</dbReference>
<organism evidence="4 5">
    <name type="scientific">Subtercola vilae</name>
    <dbReference type="NCBI Taxonomy" id="2056433"/>
    <lineage>
        <taxon>Bacteria</taxon>
        <taxon>Bacillati</taxon>
        <taxon>Actinomycetota</taxon>
        <taxon>Actinomycetes</taxon>
        <taxon>Micrococcales</taxon>
        <taxon>Microbacteriaceae</taxon>
        <taxon>Subtercola</taxon>
    </lineage>
</organism>